<proteinExistence type="predicted"/>
<reference evidence="3" key="1">
    <citation type="submission" date="2022-11" db="UniProtKB">
        <authorList>
            <consortium name="WormBaseParasite"/>
        </authorList>
    </citation>
    <scope>IDENTIFICATION</scope>
</reference>
<dbReference type="Proteomes" id="UP000887564">
    <property type="component" value="Unplaced"/>
</dbReference>
<keyword evidence="1" id="KW-0812">Transmembrane</keyword>
<feature type="transmembrane region" description="Helical" evidence="1">
    <location>
        <begin position="6"/>
        <end position="28"/>
    </location>
</feature>
<dbReference type="WBParaSite" id="PEQ_0000540101-mRNA-1">
    <property type="protein sequence ID" value="PEQ_0000540101-mRNA-1"/>
    <property type="gene ID" value="PEQ_0000540101"/>
</dbReference>
<keyword evidence="1" id="KW-1133">Transmembrane helix</keyword>
<sequence length="42" mass="5072">MYFFSHFTLFGVTYNALLLAVLLWRYVIRILLCVDNLLDYKI</sequence>
<keyword evidence="2" id="KW-1185">Reference proteome</keyword>
<name>A0A914RFM0_PAREQ</name>
<dbReference type="AlphaFoldDB" id="A0A914RFM0"/>
<evidence type="ECO:0000313" key="2">
    <source>
        <dbReference type="Proteomes" id="UP000887564"/>
    </source>
</evidence>
<keyword evidence="1" id="KW-0472">Membrane</keyword>
<organism evidence="2 3">
    <name type="scientific">Parascaris equorum</name>
    <name type="common">Equine roundworm</name>
    <dbReference type="NCBI Taxonomy" id="6256"/>
    <lineage>
        <taxon>Eukaryota</taxon>
        <taxon>Metazoa</taxon>
        <taxon>Ecdysozoa</taxon>
        <taxon>Nematoda</taxon>
        <taxon>Chromadorea</taxon>
        <taxon>Rhabditida</taxon>
        <taxon>Spirurina</taxon>
        <taxon>Ascaridomorpha</taxon>
        <taxon>Ascaridoidea</taxon>
        <taxon>Ascarididae</taxon>
        <taxon>Parascaris</taxon>
    </lineage>
</organism>
<evidence type="ECO:0000256" key="1">
    <source>
        <dbReference type="SAM" id="Phobius"/>
    </source>
</evidence>
<accession>A0A914RFM0</accession>
<protein>
    <submittedName>
        <fullName evidence="3">TLC domain-containing protein</fullName>
    </submittedName>
</protein>
<evidence type="ECO:0000313" key="3">
    <source>
        <dbReference type="WBParaSite" id="PEQ_0000540101-mRNA-1"/>
    </source>
</evidence>